<comment type="caution">
    <text evidence="12">The sequence shown here is derived from an EMBL/GenBank/DDBJ whole genome shotgun (WGS) entry which is preliminary data.</text>
</comment>
<feature type="compositionally biased region" description="Low complexity" evidence="10">
    <location>
        <begin position="799"/>
        <end position="808"/>
    </location>
</feature>
<evidence type="ECO:0000256" key="6">
    <source>
        <dbReference type="ARBA" id="ARBA00022801"/>
    </source>
</evidence>
<keyword evidence="5" id="KW-0547">Nucleotide-binding</keyword>
<evidence type="ECO:0000256" key="4">
    <source>
        <dbReference type="ARBA" id="ARBA00022723"/>
    </source>
</evidence>
<keyword evidence="13" id="KW-1185">Reference proteome</keyword>
<keyword evidence="8" id="KW-0067">ATP-binding</keyword>
<keyword evidence="7" id="KW-0347">Helicase</keyword>
<sequence length="958" mass="104272">MGVVEDGRLGGIDLSPWGKYSPRYGVTYPVLFHCLDAAAVAGELWGRLLAPAQRAVICEGLQMAAGPARRLVMFIAGCHDLGKVSRFQMCEPGAWARVSDPLRADTGRWRLMRHERASMHAAVEILAGFGYRLEANDSPAVRVAQILGAHHGRFLQVDVAGAASDRRVRQDLGGPAWYRLRVRYAALVRHLTGATVAPARVSAAAAVLICGLVTVADRLASQAHLWLPRALAPAFGAAEHYAATQQPAAPDATESWAAAVVSAAGLDRATLLPTSFTQAHPQVPGPNVLQTSVIEQLEPAVAGRGPGLLVCTDSTGAGKTIAALEAARIFNAHCGTRGITVLQPTTAIADAAYDTLTAYVEAHRPARAPVAVVHNHRWLSAAYPDDRLAGQEQITLDEAFDASHERTGRPESRVTVPSSFLRGWDQALLAPFAVATIDQALMAVLSVRFEALRMLALCGRTVVIDEAHDYSPYMQHLLGRLLHWLGACRTPVVVLSATLPADVAQDLVRAYLAGAEHSWRRLAEAAFPLAYPGWLYAAARDAACTEMDATRRTVHAHEQRRTVTVHLRPVRYRRYGGPQRSVAPDERLAQIGAEVALVVTAGGCVVVVCATVADAQDTYLYLRHTLAWTDARRDLVLLHARFPGYQREPLTRRVRTWLGPRGPRPQRLVVVTTSLLDRSLDIDADLMISDLASLARLLQRLGRLWRCEKTWHERGGPAGHPRPAWIRRRGPRLTVLHPVDDDATALPAVWQAGEPVTVLEATAALLQRIPERTVTLPDQVPLLLAELDADLGVPPPAQPTASQTAHQARSQAESHLAASQVIPPPGRIGSLADLYRRPTTAGQAPTRAGERPCRLLPCYRQPSGALSLDRAEARALPERERLRPHEVRAVLERTVAVPEDWVSDTANCPPVPYSWDRHPLLADLTLLAHTPHRPEPVRLGRHLLHLDAELGLVHDQAP</sequence>
<dbReference type="GO" id="GO:0005524">
    <property type="term" value="F:ATP binding"/>
    <property type="evidence" value="ECO:0007669"/>
    <property type="project" value="UniProtKB-KW"/>
</dbReference>
<dbReference type="Pfam" id="PF22590">
    <property type="entry name" value="Cas3-like_C_2"/>
    <property type="match status" value="1"/>
</dbReference>
<dbReference type="Pfam" id="PF18019">
    <property type="entry name" value="Cas3_HD"/>
    <property type="match status" value="1"/>
</dbReference>
<dbReference type="InterPro" id="IPR041372">
    <property type="entry name" value="Cas3_C"/>
</dbReference>
<dbReference type="InterPro" id="IPR054712">
    <property type="entry name" value="Cas3-like_dom"/>
</dbReference>
<evidence type="ECO:0000313" key="12">
    <source>
        <dbReference type="EMBL" id="GCD40417.1"/>
    </source>
</evidence>
<dbReference type="InterPro" id="IPR038257">
    <property type="entry name" value="CRISPR-assoc_Cas3_HD_sf"/>
</dbReference>
<dbReference type="GO" id="GO:0051607">
    <property type="term" value="P:defense response to virus"/>
    <property type="evidence" value="ECO:0007669"/>
    <property type="project" value="UniProtKB-KW"/>
</dbReference>
<dbReference type="Gene3D" id="3.40.50.300">
    <property type="entry name" value="P-loop containing nucleotide triphosphate hydrolases"/>
    <property type="match status" value="2"/>
</dbReference>
<dbReference type="CDD" id="cd09641">
    <property type="entry name" value="Cas3''_I"/>
    <property type="match status" value="1"/>
</dbReference>
<feature type="region of interest" description="Disordered" evidence="10">
    <location>
        <begin position="794"/>
        <end position="823"/>
    </location>
</feature>
<keyword evidence="9" id="KW-0051">Antiviral defense</keyword>
<keyword evidence="6" id="KW-0378">Hydrolase</keyword>
<dbReference type="InterPro" id="IPR006474">
    <property type="entry name" value="Helicase_Cas3_CRISPR-ass_core"/>
</dbReference>
<keyword evidence="12" id="KW-0255">Endonuclease</keyword>
<dbReference type="CDD" id="cd17930">
    <property type="entry name" value="DEXHc_cas3"/>
    <property type="match status" value="1"/>
</dbReference>
<evidence type="ECO:0000256" key="7">
    <source>
        <dbReference type="ARBA" id="ARBA00022806"/>
    </source>
</evidence>
<accession>A0A401VTK2</accession>
<evidence type="ECO:0000256" key="5">
    <source>
        <dbReference type="ARBA" id="ARBA00022741"/>
    </source>
</evidence>
<organism evidence="12 13">
    <name type="scientific">Streptomyces paromomycinus</name>
    <name type="common">Streptomyces rimosus subsp. paromomycinus</name>
    <dbReference type="NCBI Taxonomy" id="92743"/>
    <lineage>
        <taxon>Bacteria</taxon>
        <taxon>Bacillati</taxon>
        <taxon>Actinomycetota</taxon>
        <taxon>Actinomycetes</taxon>
        <taxon>Kitasatosporales</taxon>
        <taxon>Streptomycetaceae</taxon>
        <taxon>Streptomyces</taxon>
    </lineage>
</organism>
<dbReference type="Proteomes" id="UP000286746">
    <property type="component" value="Unassembled WGS sequence"/>
</dbReference>
<evidence type="ECO:0000256" key="2">
    <source>
        <dbReference type="ARBA" id="ARBA00009046"/>
    </source>
</evidence>
<dbReference type="GO" id="GO:0016787">
    <property type="term" value="F:hydrolase activity"/>
    <property type="evidence" value="ECO:0007669"/>
    <property type="project" value="UniProtKB-KW"/>
</dbReference>
<name>A0A401VTK2_STREY</name>
<dbReference type="InterPro" id="IPR001650">
    <property type="entry name" value="Helicase_C-like"/>
</dbReference>
<dbReference type="InterPro" id="IPR027417">
    <property type="entry name" value="P-loop_NTPase"/>
</dbReference>
<dbReference type="InterPro" id="IPR006483">
    <property type="entry name" value="CRISPR-assoc_Cas3_HD"/>
</dbReference>
<evidence type="ECO:0000256" key="3">
    <source>
        <dbReference type="ARBA" id="ARBA00022722"/>
    </source>
</evidence>
<comment type="similarity">
    <text evidence="1">In the N-terminal section; belongs to the CRISPR-associated nuclease Cas3-HD family.</text>
</comment>
<comment type="similarity">
    <text evidence="2">In the central section; belongs to the CRISPR-associated helicase Cas3 family.</text>
</comment>
<dbReference type="GO" id="GO:0046872">
    <property type="term" value="F:metal ion binding"/>
    <property type="evidence" value="ECO:0007669"/>
    <property type="project" value="UniProtKB-KW"/>
</dbReference>
<evidence type="ECO:0000256" key="9">
    <source>
        <dbReference type="ARBA" id="ARBA00023118"/>
    </source>
</evidence>
<evidence type="ECO:0000313" key="13">
    <source>
        <dbReference type="Proteomes" id="UP000286746"/>
    </source>
</evidence>
<dbReference type="NCBIfam" id="TIGR01596">
    <property type="entry name" value="cas3_HD"/>
    <property type="match status" value="1"/>
</dbReference>
<dbReference type="GO" id="GO:0004519">
    <property type="term" value="F:endonuclease activity"/>
    <property type="evidence" value="ECO:0007669"/>
    <property type="project" value="UniProtKB-KW"/>
</dbReference>
<evidence type="ECO:0000259" key="11">
    <source>
        <dbReference type="PROSITE" id="PS51643"/>
    </source>
</evidence>
<keyword evidence="4" id="KW-0479">Metal-binding</keyword>
<protein>
    <submittedName>
        <fullName evidence="12">CRISPR-associated helicase/endonuclease Cas3</fullName>
    </submittedName>
</protein>
<evidence type="ECO:0000256" key="10">
    <source>
        <dbReference type="SAM" id="MobiDB-lite"/>
    </source>
</evidence>
<proteinExistence type="inferred from homology"/>
<reference evidence="12 13" key="1">
    <citation type="submission" date="2018-11" db="EMBL/GenBank/DDBJ databases">
        <title>Whole genome sequence of Streptomyces paromomycinus NBRC 15454(T).</title>
        <authorList>
            <person name="Komaki H."/>
            <person name="Tamura T."/>
        </authorList>
    </citation>
    <scope>NUCLEOTIDE SEQUENCE [LARGE SCALE GENOMIC DNA]</scope>
    <source>
        <strain evidence="12 13">NBRC 15454</strain>
    </source>
</reference>
<dbReference type="GO" id="GO:0004386">
    <property type="term" value="F:helicase activity"/>
    <property type="evidence" value="ECO:0007669"/>
    <property type="project" value="UniProtKB-KW"/>
</dbReference>
<gene>
    <name evidence="12" type="primary">cas3_1</name>
    <name evidence="12" type="ORF">GKJPGBOP_00066</name>
</gene>
<evidence type="ECO:0000256" key="1">
    <source>
        <dbReference type="ARBA" id="ARBA00006847"/>
    </source>
</evidence>
<feature type="domain" description="HD Cas3-type" evidence="11">
    <location>
        <begin position="23"/>
        <end position="219"/>
    </location>
</feature>
<dbReference type="Pfam" id="PF18395">
    <property type="entry name" value="Cas3_C"/>
    <property type="match status" value="1"/>
</dbReference>
<evidence type="ECO:0000256" key="8">
    <source>
        <dbReference type="ARBA" id="ARBA00022840"/>
    </source>
</evidence>
<keyword evidence="3" id="KW-0540">Nuclease</keyword>
<dbReference type="SMART" id="SM00490">
    <property type="entry name" value="HELICc"/>
    <property type="match status" value="1"/>
</dbReference>
<dbReference type="EMBL" id="BHZD01000001">
    <property type="protein sequence ID" value="GCD40417.1"/>
    <property type="molecule type" value="Genomic_DNA"/>
</dbReference>
<dbReference type="SUPFAM" id="SSF52540">
    <property type="entry name" value="P-loop containing nucleoside triphosphate hydrolases"/>
    <property type="match status" value="1"/>
</dbReference>
<dbReference type="Gene3D" id="1.10.3210.30">
    <property type="match status" value="1"/>
</dbReference>
<dbReference type="PROSITE" id="PS51643">
    <property type="entry name" value="HD_CAS3"/>
    <property type="match status" value="1"/>
</dbReference>
<dbReference type="NCBIfam" id="TIGR01587">
    <property type="entry name" value="cas3_core"/>
    <property type="match status" value="1"/>
</dbReference>
<dbReference type="AlphaFoldDB" id="A0A401VTK2"/>